<evidence type="ECO:0000313" key="1">
    <source>
        <dbReference type="EMBL" id="OCX24549.1"/>
    </source>
</evidence>
<sequence length="122" mass="13580">MKDVEALGRGFFHEEAEDGDILFSTGIEGGRLDVYVDGFFFGNNEVANKVLFADISGIESHLNVELFSNSSRSGDVDFYVPLDVKCGLSNFALFLPFLTYSNVMNILVGLREDWMRQISPKG</sequence>
<reference evidence="1 2" key="1">
    <citation type="submission" date="2016-08" db="EMBL/GenBank/DDBJ databases">
        <title>Whole genome sequence of Pseudomonas graminis strain UASWS1507, a potential biological control agent for agriculture.</title>
        <authorList>
            <person name="Crovadore J."/>
            <person name="Calmin G."/>
            <person name="Chablais R."/>
            <person name="Cochard B."/>
            <person name="Lefort F."/>
        </authorList>
    </citation>
    <scope>NUCLEOTIDE SEQUENCE [LARGE SCALE GENOMIC DNA]</scope>
    <source>
        <strain evidence="1 2">UASWS1507</strain>
    </source>
</reference>
<name>A0A1C2EC06_9PSED</name>
<organism evidence="1 2">
    <name type="scientific">Pseudomonas graminis</name>
    <dbReference type="NCBI Taxonomy" id="158627"/>
    <lineage>
        <taxon>Bacteria</taxon>
        <taxon>Pseudomonadati</taxon>
        <taxon>Pseudomonadota</taxon>
        <taxon>Gammaproteobacteria</taxon>
        <taxon>Pseudomonadales</taxon>
        <taxon>Pseudomonadaceae</taxon>
        <taxon>Pseudomonas</taxon>
    </lineage>
</organism>
<dbReference type="EMBL" id="MDEN01000054">
    <property type="protein sequence ID" value="OCX24549.1"/>
    <property type="molecule type" value="Genomic_DNA"/>
</dbReference>
<gene>
    <name evidence="1" type="ORF">BBI10_04755</name>
</gene>
<protein>
    <submittedName>
        <fullName evidence="1">Uncharacterized protein</fullName>
    </submittedName>
</protein>
<dbReference type="Proteomes" id="UP000095143">
    <property type="component" value="Unassembled WGS sequence"/>
</dbReference>
<dbReference type="AlphaFoldDB" id="A0A1C2EC06"/>
<comment type="caution">
    <text evidence="1">The sequence shown here is derived from an EMBL/GenBank/DDBJ whole genome shotgun (WGS) entry which is preliminary data.</text>
</comment>
<proteinExistence type="predicted"/>
<accession>A0A1C2EC06</accession>
<evidence type="ECO:0000313" key="2">
    <source>
        <dbReference type="Proteomes" id="UP000095143"/>
    </source>
</evidence>